<dbReference type="Proteomes" id="UP000036325">
    <property type="component" value="Unassembled WGS sequence"/>
</dbReference>
<dbReference type="STRING" id="1608994.TU86_14655"/>
<gene>
    <name evidence="1" type="ORF">TU86_14655</name>
</gene>
<evidence type="ECO:0000313" key="2">
    <source>
        <dbReference type="Proteomes" id="UP000036325"/>
    </source>
</evidence>
<dbReference type="RefSeq" id="WP_048365025.1">
    <property type="nucleotide sequence ID" value="NZ_JYLF01000005.1"/>
</dbReference>
<dbReference type="EMBL" id="JYLF01000005">
    <property type="protein sequence ID" value="KMN13300.1"/>
    <property type="molecule type" value="Genomic_DNA"/>
</dbReference>
<organism evidence="1 2">
    <name type="scientific">Pseudomonas weihenstephanensis</name>
    <dbReference type="NCBI Taxonomy" id="1608994"/>
    <lineage>
        <taxon>Bacteria</taxon>
        <taxon>Pseudomonadati</taxon>
        <taxon>Pseudomonadota</taxon>
        <taxon>Gammaproteobacteria</taxon>
        <taxon>Pseudomonadales</taxon>
        <taxon>Pseudomonadaceae</taxon>
        <taxon>Pseudomonas</taxon>
    </lineage>
</organism>
<name>A0A0J6IFC6_9PSED</name>
<dbReference type="PATRIC" id="fig|1608994.3.peg.3594"/>
<dbReference type="OrthoDB" id="9790023at2"/>
<sequence>MKANLIVGSGTALAHWRQSERLANLPSIELAHLLPHGSRAVIVAPHPDDEVLGSGGLLQMANTLGRSILLISVTDGTASHPGSSRWPTHDLAHQRASESEQALGRLGLASPRLQWVRGGFADSQVQSREAALGTFIQQFLRPTDVVFSTWREDGHCDHDAVGRASALAAKNVGAQVHELPIWTWHWAHDDDPRVPWHRARRIELSEQQVARKRDAAQAFTSQLHADPSTGAPAVLSPLALERLLQPFELVFVQDREKP</sequence>
<dbReference type="GO" id="GO:0016811">
    <property type="term" value="F:hydrolase activity, acting on carbon-nitrogen (but not peptide) bonds, in linear amides"/>
    <property type="evidence" value="ECO:0007669"/>
    <property type="project" value="TreeGrafter"/>
</dbReference>
<evidence type="ECO:0000313" key="1">
    <source>
        <dbReference type="EMBL" id="KMN13300.1"/>
    </source>
</evidence>
<dbReference type="SUPFAM" id="SSF102588">
    <property type="entry name" value="LmbE-like"/>
    <property type="match status" value="1"/>
</dbReference>
<dbReference type="PANTHER" id="PTHR12993">
    <property type="entry name" value="N-ACETYLGLUCOSAMINYL-PHOSPHATIDYLINOSITOL DE-N-ACETYLASE-RELATED"/>
    <property type="match status" value="1"/>
</dbReference>
<dbReference type="AlphaFoldDB" id="A0A0J6IFC6"/>
<dbReference type="InterPro" id="IPR024078">
    <property type="entry name" value="LmbE-like_dom_sf"/>
</dbReference>
<reference evidence="1 2" key="1">
    <citation type="submission" date="2015-02" db="EMBL/GenBank/DDBJ databases">
        <title>Pseudomonas helleri sp. nov. and Pseudomonas weihenstephanensis sp. nov., isolated from raw cows milk.</title>
        <authorList>
            <person name="von Neubeck M."/>
            <person name="Huptas C."/>
            <person name="Wenning M."/>
            <person name="Scherer S."/>
        </authorList>
    </citation>
    <scope>NUCLEOTIDE SEQUENCE [LARGE SCALE GENOMIC DNA]</scope>
    <source>
        <strain evidence="1 2">DSM 29166</strain>
    </source>
</reference>
<proteinExistence type="predicted"/>
<dbReference type="Pfam" id="PF02585">
    <property type="entry name" value="PIG-L"/>
    <property type="match status" value="1"/>
</dbReference>
<accession>A0A0J6IFC6</accession>
<dbReference type="PANTHER" id="PTHR12993:SF29">
    <property type="entry name" value="BLR3841 PROTEIN"/>
    <property type="match status" value="1"/>
</dbReference>
<dbReference type="InterPro" id="IPR003737">
    <property type="entry name" value="GlcNAc_PI_deacetylase-related"/>
</dbReference>
<comment type="caution">
    <text evidence="1">The sequence shown here is derived from an EMBL/GenBank/DDBJ whole genome shotgun (WGS) entry which is preliminary data.</text>
</comment>
<protein>
    <submittedName>
        <fullName evidence="1">Acetylglucosaminylphosphatidylinositol deacetylase</fullName>
    </submittedName>
</protein>
<dbReference type="Gene3D" id="3.40.50.10320">
    <property type="entry name" value="LmbE-like"/>
    <property type="match status" value="1"/>
</dbReference>